<dbReference type="RefSeq" id="WP_106162094.1">
    <property type="nucleotide sequence ID" value="NZ_PVUF01000001.1"/>
</dbReference>
<evidence type="ECO:0000256" key="1">
    <source>
        <dbReference type="SAM" id="Phobius"/>
    </source>
</evidence>
<accession>A0A2T1AP18</accession>
<keyword evidence="1" id="KW-0472">Membrane</keyword>
<feature type="transmembrane region" description="Helical" evidence="1">
    <location>
        <begin position="474"/>
        <end position="498"/>
    </location>
</feature>
<dbReference type="EMBL" id="PVUF01000001">
    <property type="protein sequence ID" value="PRZ50355.1"/>
    <property type="molecule type" value="Genomic_DNA"/>
</dbReference>
<dbReference type="Proteomes" id="UP000237718">
    <property type="component" value="Unassembled WGS sequence"/>
</dbReference>
<proteinExistence type="predicted"/>
<name>A0A2T1AP18_TRISK</name>
<dbReference type="AlphaFoldDB" id="A0A2T1AP18"/>
<evidence type="ECO:0000313" key="2">
    <source>
        <dbReference type="EMBL" id="PRZ50355.1"/>
    </source>
</evidence>
<comment type="caution">
    <text evidence="2">The sequence shown here is derived from an EMBL/GenBank/DDBJ whole genome shotgun (WGS) entry which is preliminary data.</text>
</comment>
<keyword evidence="1" id="KW-0812">Transmembrane</keyword>
<organism evidence="2 3">
    <name type="scientific">Tritonibacter scottomollicae</name>
    <name type="common">Epibacterium scottomollicae</name>
    <dbReference type="NCBI Taxonomy" id="483013"/>
    <lineage>
        <taxon>Bacteria</taxon>
        <taxon>Pseudomonadati</taxon>
        <taxon>Pseudomonadota</taxon>
        <taxon>Alphaproteobacteria</taxon>
        <taxon>Rhodobacterales</taxon>
        <taxon>Paracoccaceae</taxon>
        <taxon>Tritonibacter</taxon>
    </lineage>
</organism>
<protein>
    <recommendedName>
        <fullName evidence="4">Pentapeptide repeat protein</fullName>
    </recommendedName>
</protein>
<reference evidence="2 3" key="1">
    <citation type="submission" date="2018-03" db="EMBL/GenBank/DDBJ databases">
        <title>Genomic Encyclopedia of Archaeal and Bacterial Type Strains, Phase II (KMG-II): from individual species to whole genera.</title>
        <authorList>
            <person name="Goeker M."/>
        </authorList>
    </citation>
    <scope>NUCLEOTIDE SEQUENCE [LARGE SCALE GENOMIC DNA]</scope>
    <source>
        <strain evidence="2 3">DSM 25328</strain>
    </source>
</reference>
<gene>
    <name evidence="2" type="ORF">CLV89_101575</name>
</gene>
<dbReference type="OrthoDB" id="6865449at2"/>
<keyword evidence="1" id="KW-1133">Transmembrane helix</keyword>
<evidence type="ECO:0000313" key="3">
    <source>
        <dbReference type="Proteomes" id="UP000237718"/>
    </source>
</evidence>
<evidence type="ECO:0008006" key="4">
    <source>
        <dbReference type="Google" id="ProtNLM"/>
    </source>
</evidence>
<sequence length="501" mass="55122">MHFKTWDDIAPPPNAAEQKLKAAAEAGYFCKLGPHDQIPEDPEDWQNLTEAQEARHIRAEVLRLILLNSDSCDTTEEGVMMNGAYISGVLDLTNCTIPGNLLLGGCRFQGQVFAPRSKWASNLRLRTCALPALSAMTAELRGQLTCEGANFNSPKGEAINLQGAKVKEDLFLRSATFNGSADFNGIKIGGQLDCEGAKFNTPKGEAINLQAAEITGGLFLRNIAQIRGALDLHAAKTSTLVDDLHSYPPTGELILDGFTYDRIIGPTDAKTRLDWLAKGDRWNGEFFPQPYKQLAKTLHDMGHESDAQQVRITLACKLRQDARAKLHITPDGDLGTGLHSIWHDICRLTLGAKDSISLLLTAHGYKPQRSLYALILLIAAATFPAQRAWDAGSFAPNSAPILLSESWQALARDDSIQNPAAEWTNRYAIPGKDWETFHPLAYAADVVIPIVEFGQTDAWAPSTERGTWGYRLWYWRWIFTTLGWIVTALGAAALTGIIRRD</sequence>